<dbReference type="EMBL" id="SFCI01000866">
    <property type="protein sequence ID" value="TFY77610.1"/>
    <property type="molecule type" value="Genomic_DNA"/>
</dbReference>
<dbReference type="SUPFAM" id="SSF51735">
    <property type="entry name" value="NAD(P)-binding Rossmann-fold domains"/>
    <property type="match status" value="1"/>
</dbReference>
<dbReference type="InterPro" id="IPR052718">
    <property type="entry name" value="NmrA-type_oxidoreductase"/>
</dbReference>
<proteinExistence type="predicted"/>
<sequence length="303" mass="33833">MTIVLTGATGGLGSQVFKYLSKFIPLEEIVVSLHNPAGGNFPKGVEVRKGDFADPASLDVAFRGADKLLIVSYPSIAHELRVRHHVNAIDAVKRAGIKHVYYTSLAFADGSVSEVMQAHLDTEAYLHNSGLTYTVIREGLYCESYPLYFGFFDASKTDIYVPGDGRIVWTSREDLGEGTARLMADDGYENQKLLFSGPPENNLTLAQLAEIITRVLGREVKVHVVSVDEYVQRNQMDDPSNPRSSEEFLRAWARTYDAMARGETNKIDPLLQQVLGRPLRTMERYLKDTLSHKEVDSIDKYAK</sequence>
<reference evidence="2 3" key="1">
    <citation type="submission" date="2019-02" db="EMBL/GenBank/DDBJ databases">
        <title>Genome sequencing of the rare red list fungi Hericium alpestre (H. flagellum).</title>
        <authorList>
            <person name="Buettner E."/>
            <person name="Kellner H."/>
        </authorList>
    </citation>
    <scope>NUCLEOTIDE SEQUENCE [LARGE SCALE GENOMIC DNA]</scope>
    <source>
        <strain evidence="2 3">DSM 108284</strain>
    </source>
</reference>
<dbReference type="PANTHER" id="PTHR47129:SF1">
    <property type="entry name" value="NMRA-LIKE DOMAIN-CONTAINING PROTEIN"/>
    <property type="match status" value="1"/>
</dbReference>
<dbReference type="STRING" id="135208.A0A4Y9ZTS6"/>
<evidence type="ECO:0000313" key="2">
    <source>
        <dbReference type="EMBL" id="TFY77610.1"/>
    </source>
</evidence>
<evidence type="ECO:0000259" key="1">
    <source>
        <dbReference type="Pfam" id="PF05368"/>
    </source>
</evidence>
<gene>
    <name evidence="2" type="ORF">EWM64_g6400</name>
</gene>
<dbReference type="Pfam" id="PF05368">
    <property type="entry name" value="NmrA"/>
    <property type="match status" value="1"/>
</dbReference>
<organism evidence="2 3">
    <name type="scientific">Hericium alpestre</name>
    <dbReference type="NCBI Taxonomy" id="135208"/>
    <lineage>
        <taxon>Eukaryota</taxon>
        <taxon>Fungi</taxon>
        <taxon>Dikarya</taxon>
        <taxon>Basidiomycota</taxon>
        <taxon>Agaricomycotina</taxon>
        <taxon>Agaricomycetes</taxon>
        <taxon>Russulales</taxon>
        <taxon>Hericiaceae</taxon>
        <taxon>Hericium</taxon>
    </lineage>
</organism>
<protein>
    <recommendedName>
        <fullName evidence="1">NmrA-like domain-containing protein</fullName>
    </recommendedName>
</protein>
<dbReference type="InterPro" id="IPR036291">
    <property type="entry name" value="NAD(P)-bd_dom_sf"/>
</dbReference>
<dbReference type="InterPro" id="IPR008030">
    <property type="entry name" value="NmrA-like"/>
</dbReference>
<dbReference type="Proteomes" id="UP000298061">
    <property type="component" value="Unassembled WGS sequence"/>
</dbReference>
<accession>A0A4Y9ZTS6</accession>
<dbReference type="Gene3D" id="3.40.50.720">
    <property type="entry name" value="NAD(P)-binding Rossmann-like Domain"/>
    <property type="match status" value="1"/>
</dbReference>
<comment type="caution">
    <text evidence="2">The sequence shown here is derived from an EMBL/GenBank/DDBJ whole genome shotgun (WGS) entry which is preliminary data.</text>
</comment>
<keyword evidence="3" id="KW-1185">Reference proteome</keyword>
<dbReference type="AlphaFoldDB" id="A0A4Y9ZTS6"/>
<dbReference type="Gene3D" id="3.90.25.10">
    <property type="entry name" value="UDP-galactose 4-epimerase, domain 1"/>
    <property type="match status" value="1"/>
</dbReference>
<dbReference type="OrthoDB" id="419598at2759"/>
<name>A0A4Y9ZTS6_9AGAM</name>
<dbReference type="PANTHER" id="PTHR47129">
    <property type="entry name" value="QUINONE OXIDOREDUCTASE 2"/>
    <property type="match status" value="1"/>
</dbReference>
<feature type="domain" description="NmrA-like" evidence="1">
    <location>
        <begin position="2"/>
        <end position="262"/>
    </location>
</feature>
<evidence type="ECO:0000313" key="3">
    <source>
        <dbReference type="Proteomes" id="UP000298061"/>
    </source>
</evidence>